<evidence type="ECO:0000256" key="1">
    <source>
        <dbReference type="ARBA" id="ARBA00022574"/>
    </source>
</evidence>
<keyword evidence="6" id="KW-1185">Reference proteome</keyword>
<gene>
    <name evidence="5" type="ORF">NQ317_007200</name>
</gene>
<evidence type="ECO:0000313" key="6">
    <source>
        <dbReference type="Proteomes" id="UP001162164"/>
    </source>
</evidence>
<evidence type="ECO:0000259" key="3">
    <source>
        <dbReference type="Pfam" id="PF23377"/>
    </source>
</evidence>
<dbReference type="Pfam" id="PF25295">
    <property type="entry name" value="TPR_IFT122"/>
    <property type="match status" value="1"/>
</dbReference>
<evidence type="ECO:0000313" key="5">
    <source>
        <dbReference type="EMBL" id="KAJ8980044.1"/>
    </source>
</evidence>
<dbReference type="InterPro" id="IPR039857">
    <property type="entry name" value="Ift122/121"/>
</dbReference>
<name>A0ABQ9JP56_9CUCU</name>
<sequence length="480" mass="55629">MPRYKPEKKKKLAVVDELGFCQIFNAKSGELLFQETNANSVAFNTLYENMLAFSGNNTLSIKVMDFPAHTQKLSGFVVGLTGSKVFCLNGSNMNTMELPLSTPMYQYIDKKMYNEAYRVACLGVTQGDWEELAHSALEQLEFDMARLAFIKLQDFTYLELIQELLELQQKGDYPRDVIIGDIYAHKGKLKEAAKLYQKAGQEFKALTMYTDLRMFDEAQEYLGSNDNSDLIRRKADWARNINEHKAAADMYLSVGELKSAIEIYAEQGWIDQLIELGRRLDKSDRPSLLSIAQHLKTLNNSSAAAEIFRRLGDSAAVLQLYVEAKDWSQAFALVQNQPQYNAIVYVPYAQWLAESDKFVQAQKAFHKAGKSEEAFKVFFQLTDNAVDEYRFQDASYYYWVMSRQYLDLSKENNKQHYLQQFRINEKLAEIYYAYNNIHKYLEEPFTSFMPEALFNISRFLMIETTEKDQRVFLNLQSYIH</sequence>
<dbReference type="PANTHER" id="PTHR12764">
    <property type="entry name" value="WD REPEAT DOMAIN-RELATED"/>
    <property type="match status" value="1"/>
</dbReference>
<dbReference type="SUPFAM" id="SSF48371">
    <property type="entry name" value="ARM repeat"/>
    <property type="match status" value="1"/>
</dbReference>
<feature type="domain" description="IFT122 second beta-propeller" evidence="3">
    <location>
        <begin position="8"/>
        <end position="93"/>
    </location>
</feature>
<dbReference type="PANTHER" id="PTHR12764:SF4">
    <property type="entry name" value="INTRAFLAGELLAR TRANSPORT PROTEIN 122 HOMOLOG"/>
    <property type="match status" value="1"/>
</dbReference>
<comment type="caution">
    <text evidence="5">The sequence shown here is derived from an EMBL/GenBank/DDBJ whole genome shotgun (WGS) entry which is preliminary data.</text>
</comment>
<evidence type="ECO:0000256" key="2">
    <source>
        <dbReference type="ARBA" id="ARBA00022737"/>
    </source>
</evidence>
<dbReference type="EMBL" id="JAPWTJ010000293">
    <property type="protein sequence ID" value="KAJ8980044.1"/>
    <property type="molecule type" value="Genomic_DNA"/>
</dbReference>
<proteinExistence type="predicted"/>
<reference evidence="5" key="1">
    <citation type="journal article" date="2023" name="Insect Mol. Biol.">
        <title>Genome sequencing provides insights into the evolution of gene families encoding plant cell wall-degrading enzymes in longhorned beetles.</title>
        <authorList>
            <person name="Shin N.R."/>
            <person name="Okamura Y."/>
            <person name="Kirsch R."/>
            <person name="Pauchet Y."/>
        </authorList>
    </citation>
    <scope>NUCLEOTIDE SEQUENCE</scope>
    <source>
        <strain evidence="5">MMC_N1</strain>
    </source>
</reference>
<protein>
    <submittedName>
        <fullName evidence="5">Uncharacterized protein</fullName>
    </submittedName>
</protein>
<keyword evidence="1" id="KW-0853">WD repeat</keyword>
<evidence type="ECO:0000259" key="4">
    <source>
        <dbReference type="Pfam" id="PF25295"/>
    </source>
</evidence>
<accession>A0ABQ9JP56</accession>
<keyword evidence="2" id="KW-0677">Repeat</keyword>
<dbReference type="InterPro" id="IPR056152">
    <property type="entry name" value="Beta-prop_IFT122_2nd"/>
</dbReference>
<dbReference type="Proteomes" id="UP001162164">
    <property type="component" value="Unassembled WGS sequence"/>
</dbReference>
<dbReference type="InterPro" id="IPR016024">
    <property type="entry name" value="ARM-type_fold"/>
</dbReference>
<feature type="domain" description="Intraflagellar transport protein 122 homolog TPR" evidence="4">
    <location>
        <begin position="101"/>
        <end position="465"/>
    </location>
</feature>
<dbReference type="Pfam" id="PF23377">
    <property type="entry name" value="Beta-prop_IFT122_2nd"/>
    <property type="match status" value="1"/>
</dbReference>
<organism evidence="5 6">
    <name type="scientific">Molorchus minor</name>
    <dbReference type="NCBI Taxonomy" id="1323400"/>
    <lineage>
        <taxon>Eukaryota</taxon>
        <taxon>Metazoa</taxon>
        <taxon>Ecdysozoa</taxon>
        <taxon>Arthropoda</taxon>
        <taxon>Hexapoda</taxon>
        <taxon>Insecta</taxon>
        <taxon>Pterygota</taxon>
        <taxon>Neoptera</taxon>
        <taxon>Endopterygota</taxon>
        <taxon>Coleoptera</taxon>
        <taxon>Polyphaga</taxon>
        <taxon>Cucujiformia</taxon>
        <taxon>Chrysomeloidea</taxon>
        <taxon>Cerambycidae</taxon>
        <taxon>Lamiinae</taxon>
        <taxon>Monochamini</taxon>
        <taxon>Molorchus</taxon>
    </lineage>
</organism>
<dbReference type="InterPro" id="IPR057411">
    <property type="entry name" value="TPR_IFT122"/>
</dbReference>
<dbReference type="Gene3D" id="1.25.40.470">
    <property type="match status" value="1"/>
</dbReference>